<comment type="subcellular location">
    <subcellularLocation>
        <location evidence="1">Cell membrane</location>
        <topology evidence="1">Multi-pass membrane protein</topology>
    </subcellularLocation>
</comment>
<feature type="transmembrane region" description="Helical" evidence="6">
    <location>
        <begin position="229"/>
        <end position="248"/>
    </location>
</feature>
<feature type="transmembrane region" description="Helical" evidence="6">
    <location>
        <begin position="15"/>
        <end position="35"/>
    </location>
</feature>
<evidence type="ECO:0000256" key="4">
    <source>
        <dbReference type="ARBA" id="ARBA00022989"/>
    </source>
</evidence>
<protein>
    <submittedName>
        <fullName evidence="7">Cytochrome c oxidase assembly protein</fullName>
    </submittedName>
</protein>
<evidence type="ECO:0000256" key="5">
    <source>
        <dbReference type="ARBA" id="ARBA00023136"/>
    </source>
</evidence>
<feature type="transmembrane region" description="Helical" evidence="6">
    <location>
        <begin position="154"/>
        <end position="178"/>
    </location>
</feature>
<proteinExistence type="predicted"/>
<dbReference type="RefSeq" id="WP_066235624.1">
    <property type="nucleotide sequence ID" value="NZ_JARTFQ010000006.1"/>
</dbReference>
<gene>
    <name evidence="7" type="ORF">P9271_20880</name>
</gene>
<feature type="transmembrane region" description="Helical" evidence="6">
    <location>
        <begin position="47"/>
        <end position="66"/>
    </location>
</feature>
<feature type="transmembrane region" description="Helical" evidence="6">
    <location>
        <begin position="78"/>
        <end position="102"/>
    </location>
</feature>
<dbReference type="EMBL" id="JARTFS010000018">
    <property type="protein sequence ID" value="MED4403769.1"/>
    <property type="molecule type" value="Genomic_DNA"/>
</dbReference>
<evidence type="ECO:0000313" key="8">
    <source>
        <dbReference type="Proteomes" id="UP001342826"/>
    </source>
</evidence>
<dbReference type="Pfam" id="PF09678">
    <property type="entry name" value="Caa3_CtaG"/>
    <property type="match status" value="1"/>
</dbReference>
<dbReference type="GeneID" id="301143299"/>
<feature type="transmembrane region" description="Helical" evidence="6">
    <location>
        <begin position="123"/>
        <end position="142"/>
    </location>
</feature>
<reference evidence="7 8" key="1">
    <citation type="submission" date="2023-03" db="EMBL/GenBank/DDBJ databases">
        <title>Bacillus Genome Sequencing.</title>
        <authorList>
            <person name="Dunlap C."/>
        </authorList>
    </citation>
    <scope>NUCLEOTIDE SEQUENCE [LARGE SCALE GENOMIC DNA]</scope>
    <source>
        <strain evidence="7 8">NRS-1717</strain>
    </source>
</reference>
<keyword evidence="4 6" id="KW-1133">Transmembrane helix</keyword>
<keyword evidence="8" id="KW-1185">Reference proteome</keyword>
<evidence type="ECO:0000256" key="6">
    <source>
        <dbReference type="SAM" id="Phobius"/>
    </source>
</evidence>
<dbReference type="InterPro" id="IPR019108">
    <property type="entry name" value="Caa3_assmbl_CtaG-rel"/>
</dbReference>
<keyword evidence="3 6" id="KW-0812">Transmembrane</keyword>
<keyword evidence="2" id="KW-1003">Cell membrane</keyword>
<feature type="transmembrane region" description="Helical" evidence="6">
    <location>
        <begin position="187"/>
        <end position="209"/>
    </location>
</feature>
<organism evidence="7 8">
    <name type="scientific">Metabacillus fastidiosus</name>
    <dbReference type="NCBI Taxonomy" id="1458"/>
    <lineage>
        <taxon>Bacteria</taxon>
        <taxon>Bacillati</taxon>
        <taxon>Bacillota</taxon>
        <taxon>Bacilli</taxon>
        <taxon>Bacillales</taxon>
        <taxon>Bacillaceae</taxon>
        <taxon>Metabacillus</taxon>
    </lineage>
</organism>
<dbReference type="Proteomes" id="UP001342826">
    <property type="component" value="Unassembled WGS sequence"/>
</dbReference>
<evidence type="ECO:0000256" key="2">
    <source>
        <dbReference type="ARBA" id="ARBA00022475"/>
    </source>
</evidence>
<sequence>MINALESFNYITPQTLLALPFLFGLIFYISAVVISNQRYRKWPFYRIIYGTVGILCAIIAVAGPLADLGHTDFTAHMLSHLLLGMLAPLLIALSAPMTLLLRTIPITLARRFTYILKSKTMRIISDPAITSLLNIGGLWILYTTNLYSMMHGNTVLHLFIHIHVFIAGYLFTISMIFIDPVPHRTSYMYRSIIFVIALAGHGILSKYIYANPPAHVPAAQAETGGMIMYYGGDAIDIILIFILCLHWFKSAGSRAFVKPTASK</sequence>
<accession>A0ABU6P339</accession>
<comment type="caution">
    <text evidence="7">The sequence shown here is derived from an EMBL/GenBank/DDBJ whole genome shotgun (WGS) entry which is preliminary data.</text>
</comment>
<evidence type="ECO:0000256" key="1">
    <source>
        <dbReference type="ARBA" id="ARBA00004651"/>
    </source>
</evidence>
<evidence type="ECO:0000256" key="3">
    <source>
        <dbReference type="ARBA" id="ARBA00022692"/>
    </source>
</evidence>
<keyword evidence="5 6" id="KW-0472">Membrane</keyword>
<name>A0ABU6P339_9BACI</name>
<evidence type="ECO:0000313" key="7">
    <source>
        <dbReference type="EMBL" id="MED4403769.1"/>
    </source>
</evidence>